<accession>A0A402DC40</accession>
<proteinExistence type="predicted"/>
<gene>
    <name evidence="2" type="ORF">MiAbB_01643</name>
</gene>
<dbReference type="EMBL" id="BIFY01000020">
    <property type="protein sequence ID" value="GCE59724.1"/>
    <property type="molecule type" value="Genomic_DNA"/>
</dbReference>
<evidence type="ECO:0000313" key="3">
    <source>
        <dbReference type="Proteomes" id="UP000289660"/>
    </source>
</evidence>
<organism evidence="2 3">
    <name type="scientific">Microcystis aeruginosa NIES-4285</name>
    <dbReference type="NCBI Taxonomy" id="2497681"/>
    <lineage>
        <taxon>Bacteria</taxon>
        <taxon>Bacillati</taxon>
        <taxon>Cyanobacteriota</taxon>
        <taxon>Cyanophyceae</taxon>
        <taxon>Oscillatoriophycideae</taxon>
        <taxon>Chroococcales</taxon>
        <taxon>Microcystaceae</taxon>
        <taxon>Microcystis</taxon>
    </lineage>
</organism>
<comment type="caution">
    <text evidence="2">The sequence shown here is derived from an EMBL/GenBank/DDBJ whole genome shotgun (WGS) entry which is preliminary data.</text>
</comment>
<sequence>MKNFLQAVTLKQIRKMSLGDAIIAGTAFVYNLTIVTRNIDDFNWLSKLNLINSFQR</sequence>
<dbReference type="Proteomes" id="UP000289660">
    <property type="component" value="Unassembled WGS sequence"/>
</dbReference>
<dbReference type="InterPro" id="IPR029060">
    <property type="entry name" value="PIN-like_dom_sf"/>
</dbReference>
<name>A0A402DC40_MICAE</name>
<protein>
    <recommendedName>
        <fullName evidence="4">PIN domain-containing protein</fullName>
    </recommendedName>
</protein>
<evidence type="ECO:0008006" key="4">
    <source>
        <dbReference type="Google" id="ProtNLM"/>
    </source>
</evidence>
<dbReference type="SUPFAM" id="SSF88723">
    <property type="entry name" value="PIN domain-like"/>
    <property type="match status" value="1"/>
</dbReference>
<dbReference type="Gene3D" id="3.40.50.1010">
    <property type="entry name" value="5'-nuclease"/>
    <property type="match status" value="1"/>
</dbReference>
<reference evidence="3" key="1">
    <citation type="submission" date="2018-12" db="EMBL/GenBank/DDBJ databases">
        <title>Genome sequence of Microcystis aeruginosa NIES-4285.</title>
        <authorList>
            <person name="Tanabe Y."/>
        </authorList>
    </citation>
    <scope>NUCLEOTIDE SEQUENCE [LARGE SCALE GENOMIC DNA]</scope>
    <source>
        <strain evidence="3">NIES-4285</strain>
    </source>
</reference>
<evidence type="ECO:0000256" key="1">
    <source>
        <dbReference type="SAM" id="Phobius"/>
    </source>
</evidence>
<keyword evidence="1" id="KW-0472">Membrane</keyword>
<keyword evidence="1" id="KW-1133">Transmembrane helix</keyword>
<feature type="transmembrane region" description="Helical" evidence="1">
    <location>
        <begin position="21"/>
        <end position="39"/>
    </location>
</feature>
<evidence type="ECO:0000313" key="2">
    <source>
        <dbReference type="EMBL" id="GCE59724.1"/>
    </source>
</evidence>
<keyword evidence="1" id="KW-0812">Transmembrane</keyword>
<dbReference type="AlphaFoldDB" id="A0A402DC40"/>